<keyword evidence="3" id="KW-1185">Reference proteome</keyword>
<accession>E5A1J8</accession>
<keyword evidence="1" id="KW-0472">Membrane</keyword>
<evidence type="ECO:0000256" key="1">
    <source>
        <dbReference type="SAM" id="Phobius"/>
    </source>
</evidence>
<dbReference type="VEuPathDB" id="FungiDB:LEMA_P105930.1"/>
<proteinExistence type="predicted"/>
<gene>
    <name evidence="2" type="ORF">LEMA_P105930.1</name>
</gene>
<evidence type="ECO:0000313" key="3">
    <source>
        <dbReference type="Proteomes" id="UP000002668"/>
    </source>
</evidence>
<feature type="transmembrane region" description="Helical" evidence="1">
    <location>
        <begin position="6"/>
        <end position="22"/>
    </location>
</feature>
<keyword evidence="1" id="KW-1133">Transmembrane helix</keyword>
<sequence>MYLNSMTISLGFPLVFPVFGVARRTKRARALAPSVLGRRGSLSARSMWSVLASG</sequence>
<dbReference type="HOGENOM" id="CLU_3050766_0_0_1"/>
<evidence type="ECO:0000313" key="2">
    <source>
        <dbReference type="EMBL" id="CBX97462.1"/>
    </source>
</evidence>
<name>E5A1J8_LEPMJ</name>
<dbReference type="EMBL" id="FP929131">
    <property type="protein sequence ID" value="CBX97462.1"/>
    <property type="molecule type" value="Genomic_DNA"/>
</dbReference>
<keyword evidence="1" id="KW-0812">Transmembrane</keyword>
<dbReference type="InParanoid" id="E5A1J8"/>
<protein>
    <submittedName>
        <fullName evidence="2">Predicted protein</fullName>
    </submittedName>
</protein>
<reference evidence="3" key="1">
    <citation type="journal article" date="2011" name="Nat. Commun.">
        <title>Effector diversification within compartments of the Leptosphaeria maculans genome affected by Repeat-Induced Point mutations.</title>
        <authorList>
            <person name="Rouxel T."/>
            <person name="Grandaubert J."/>
            <person name="Hane J.K."/>
            <person name="Hoede C."/>
            <person name="van de Wouw A.P."/>
            <person name="Couloux A."/>
            <person name="Dominguez V."/>
            <person name="Anthouard V."/>
            <person name="Bally P."/>
            <person name="Bourras S."/>
            <person name="Cozijnsen A.J."/>
            <person name="Ciuffetti L.M."/>
            <person name="Degrave A."/>
            <person name="Dilmaghani A."/>
            <person name="Duret L."/>
            <person name="Fudal I."/>
            <person name="Goodwin S.B."/>
            <person name="Gout L."/>
            <person name="Glaser N."/>
            <person name="Linglin J."/>
            <person name="Kema G.H.J."/>
            <person name="Lapalu N."/>
            <person name="Lawrence C.B."/>
            <person name="May K."/>
            <person name="Meyer M."/>
            <person name="Ollivier B."/>
            <person name="Poulain J."/>
            <person name="Schoch C.L."/>
            <person name="Simon A."/>
            <person name="Spatafora J.W."/>
            <person name="Stachowiak A."/>
            <person name="Turgeon B.G."/>
            <person name="Tyler B.M."/>
            <person name="Vincent D."/>
            <person name="Weissenbach J."/>
            <person name="Amselem J."/>
            <person name="Quesneville H."/>
            <person name="Oliver R.P."/>
            <person name="Wincker P."/>
            <person name="Balesdent M.-H."/>
            <person name="Howlett B.J."/>
        </authorList>
    </citation>
    <scope>NUCLEOTIDE SEQUENCE [LARGE SCALE GENOMIC DNA]</scope>
    <source>
        <strain evidence="3">JN3 / isolate v23.1.3 / race Av1-4-5-6-7-8</strain>
    </source>
</reference>
<organism evidence="3">
    <name type="scientific">Leptosphaeria maculans (strain JN3 / isolate v23.1.3 / race Av1-4-5-6-7-8)</name>
    <name type="common">Blackleg fungus</name>
    <name type="synonym">Phoma lingam</name>
    <dbReference type="NCBI Taxonomy" id="985895"/>
    <lineage>
        <taxon>Eukaryota</taxon>
        <taxon>Fungi</taxon>
        <taxon>Dikarya</taxon>
        <taxon>Ascomycota</taxon>
        <taxon>Pezizomycotina</taxon>
        <taxon>Dothideomycetes</taxon>
        <taxon>Pleosporomycetidae</taxon>
        <taxon>Pleosporales</taxon>
        <taxon>Pleosporineae</taxon>
        <taxon>Leptosphaeriaceae</taxon>
        <taxon>Plenodomus</taxon>
        <taxon>Plenodomus lingam/Leptosphaeria maculans species complex</taxon>
    </lineage>
</organism>
<dbReference type="AlphaFoldDB" id="E5A1J8"/>
<dbReference type="Proteomes" id="UP000002668">
    <property type="component" value="Genome"/>
</dbReference>